<reference evidence="3" key="1">
    <citation type="submission" date="2016-10" db="EMBL/GenBank/DDBJ databases">
        <authorList>
            <person name="Varghese N."/>
            <person name="Submissions S."/>
        </authorList>
    </citation>
    <scope>NUCLEOTIDE SEQUENCE [LARGE SCALE GENOMIC DNA]</scope>
    <source>
        <strain evidence="3">CGMCC 1.10121</strain>
    </source>
</reference>
<dbReference type="OrthoDB" id="205766at2157"/>
<accession>A0A1H8RNJ9</accession>
<keyword evidence="3" id="KW-1185">Reference proteome</keyword>
<dbReference type="InterPro" id="IPR013087">
    <property type="entry name" value="Znf_C2H2_type"/>
</dbReference>
<dbReference type="RefSeq" id="WP_170864766.1">
    <property type="nucleotide sequence ID" value="NZ_FODV01000004.1"/>
</dbReference>
<name>A0A1H8RNJ9_9EURY</name>
<gene>
    <name evidence="2" type="ORF">SAMN04487948_104129</name>
</gene>
<evidence type="ECO:0000259" key="1">
    <source>
        <dbReference type="PROSITE" id="PS00028"/>
    </source>
</evidence>
<dbReference type="AlphaFoldDB" id="A0A1H8RNJ9"/>
<protein>
    <recommendedName>
        <fullName evidence="1">C2H2-type domain-containing protein</fullName>
    </recommendedName>
</protein>
<organism evidence="2 3">
    <name type="scientific">Halogranum amylolyticum</name>
    <dbReference type="NCBI Taxonomy" id="660520"/>
    <lineage>
        <taxon>Archaea</taxon>
        <taxon>Methanobacteriati</taxon>
        <taxon>Methanobacteriota</taxon>
        <taxon>Stenosarchaea group</taxon>
        <taxon>Halobacteria</taxon>
        <taxon>Halobacteriales</taxon>
        <taxon>Haloferacaceae</taxon>
    </lineage>
</organism>
<proteinExistence type="predicted"/>
<evidence type="ECO:0000313" key="3">
    <source>
        <dbReference type="Proteomes" id="UP000199126"/>
    </source>
</evidence>
<feature type="domain" description="C2H2-type" evidence="1">
    <location>
        <begin position="17"/>
        <end position="38"/>
    </location>
</feature>
<dbReference type="EMBL" id="FODV01000004">
    <property type="protein sequence ID" value="SEO67758.1"/>
    <property type="molecule type" value="Genomic_DNA"/>
</dbReference>
<dbReference type="PROSITE" id="PS00028">
    <property type="entry name" value="ZINC_FINGER_C2H2_1"/>
    <property type="match status" value="1"/>
</dbReference>
<sequence>MELRTYDDMSQVGLVTCPLCRHDYDRREGLREHIMVDHRKSAVTDELLSQLGKRAR</sequence>
<dbReference type="Proteomes" id="UP000199126">
    <property type="component" value="Unassembled WGS sequence"/>
</dbReference>
<evidence type="ECO:0000313" key="2">
    <source>
        <dbReference type="EMBL" id="SEO67758.1"/>
    </source>
</evidence>